<reference evidence="3" key="1">
    <citation type="submission" date="2022-01" db="EMBL/GenBank/DDBJ databases">
        <authorList>
            <person name="King R."/>
        </authorList>
    </citation>
    <scope>NUCLEOTIDE SEQUENCE</scope>
</reference>
<name>A0A9N9QDB1_9CUCU</name>
<protein>
    <recommendedName>
        <fullName evidence="2">ER-bound oxygenase mpaB/mpaB'/Rubber oxygenase catalytic domain-containing protein</fullName>
    </recommendedName>
</protein>
<evidence type="ECO:0000313" key="4">
    <source>
        <dbReference type="Proteomes" id="UP001152799"/>
    </source>
</evidence>
<feature type="domain" description="ER-bound oxygenase mpaB/mpaB'/Rubber oxygenase catalytic" evidence="2">
    <location>
        <begin position="54"/>
        <end position="217"/>
    </location>
</feature>
<dbReference type="AlphaFoldDB" id="A0A9N9QDB1"/>
<dbReference type="PANTHER" id="PTHR37159">
    <property type="entry name" value="GH11867P"/>
    <property type="match status" value="1"/>
</dbReference>
<sequence length="342" mass="40300">MDDFHKKADIFVENLLTEGAQVPCDETADSFTENNENLPNFYDEDLFKKGQQFYHRNIFAVFVAKIFGLIAVLAIPTIRHILVFTKMSGSDYTAYKRYVATIFHMTIWYDSDFKPGSKLWKSISEVKKLHNSASKGSCKAGINRISQKDMALTQFGFMGFQLARPYHFSLDHVSNEEWTAFIHLWKVVGHLLGIEDRFNICRDSVEETRAICEKLLQKAFLPQVAKKDPEFLEMSKYLIDGLWTIQPMLNFGVLMCVLKILLTNSKRFINHDHEEYIELTIWQKCLLYFFGTIIFSLRFAPFRWYHNHTRYRDLWLMKNFPFLAYYKFGYKRAQVKILSKTE</sequence>
<organism evidence="3 4">
    <name type="scientific">Ceutorhynchus assimilis</name>
    <name type="common">cabbage seed weevil</name>
    <dbReference type="NCBI Taxonomy" id="467358"/>
    <lineage>
        <taxon>Eukaryota</taxon>
        <taxon>Metazoa</taxon>
        <taxon>Ecdysozoa</taxon>
        <taxon>Arthropoda</taxon>
        <taxon>Hexapoda</taxon>
        <taxon>Insecta</taxon>
        <taxon>Pterygota</taxon>
        <taxon>Neoptera</taxon>
        <taxon>Endopterygota</taxon>
        <taxon>Coleoptera</taxon>
        <taxon>Polyphaga</taxon>
        <taxon>Cucujiformia</taxon>
        <taxon>Curculionidae</taxon>
        <taxon>Ceutorhynchinae</taxon>
        <taxon>Ceutorhynchus</taxon>
    </lineage>
</organism>
<keyword evidence="4" id="KW-1185">Reference proteome</keyword>
<accession>A0A9N9QDB1</accession>
<gene>
    <name evidence="3" type="ORF">CEUTPL_LOCUS6279</name>
</gene>
<dbReference type="InterPro" id="IPR018713">
    <property type="entry name" value="MPAB/Lcp_cat_dom"/>
</dbReference>
<dbReference type="PANTHER" id="PTHR37159:SF1">
    <property type="entry name" value="GH11867P"/>
    <property type="match status" value="1"/>
</dbReference>
<feature type="transmembrane region" description="Helical" evidence="1">
    <location>
        <begin position="281"/>
        <end position="300"/>
    </location>
</feature>
<dbReference type="Proteomes" id="UP001152799">
    <property type="component" value="Chromosome 3"/>
</dbReference>
<dbReference type="Pfam" id="PF09995">
    <property type="entry name" value="MPAB_Lcp_cat"/>
    <property type="match status" value="1"/>
</dbReference>
<evidence type="ECO:0000256" key="1">
    <source>
        <dbReference type="SAM" id="Phobius"/>
    </source>
</evidence>
<dbReference type="GO" id="GO:0016491">
    <property type="term" value="F:oxidoreductase activity"/>
    <property type="evidence" value="ECO:0007669"/>
    <property type="project" value="InterPro"/>
</dbReference>
<proteinExistence type="predicted"/>
<evidence type="ECO:0000313" key="3">
    <source>
        <dbReference type="EMBL" id="CAG9765674.1"/>
    </source>
</evidence>
<evidence type="ECO:0000259" key="2">
    <source>
        <dbReference type="Pfam" id="PF09995"/>
    </source>
</evidence>
<feature type="transmembrane region" description="Helical" evidence="1">
    <location>
        <begin position="237"/>
        <end position="261"/>
    </location>
</feature>
<keyword evidence="1" id="KW-0812">Transmembrane</keyword>
<keyword evidence="1" id="KW-0472">Membrane</keyword>
<keyword evidence="1" id="KW-1133">Transmembrane helix</keyword>
<dbReference type="EMBL" id="OU892279">
    <property type="protein sequence ID" value="CAG9765674.1"/>
    <property type="molecule type" value="Genomic_DNA"/>
</dbReference>
<feature type="transmembrane region" description="Helical" evidence="1">
    <location>
        <begin position="58"/>
        <end position="78"/>
    </location>
</feature>
<dbReference type="OrthoDB" id="6361347at2759"/>